<dbReference type="PANTHER" id="PTHR47572:SF4">
    <property type="entry name" value="LACTONASE DRP35"/>
    <property type="match status" value="1"/>
</dbReference>
<feature type="compositionally biased region" description="Low complexity" evidence="1">
    <location>
        <begin position="459"/>
        <end position="471"/>
    </location>
</feature>
<proteinExistence type="predicted"/>
<name>A0A9P9D7N9_9PLEO</name>
<accession>A0A9P9D7N9</accession>
<feature type="chain" id="PRO_5040218091" evidence="2">
    <location>
        <begin position="19"/>
        <end position="500"/>
    </location>
</feature>
<feature type="signal peptide" evidence="2">
    <location>
        <begin position="1"/>
        <end position="18"/>
    </location>
</feature>
<feature type="region of interest" description="Disordered" evidence="1">
    <location>
        <begin position="446"/>
        <end position="471"/>
    </location>
</feature>
<evidence type="ECO:0000313" key="4">
    <source>
        <dbReference type="EMBL" id="KAH7114223.1"/>
    </source>
</evidence>
<evidence type="ECO:0000256" key="2">
    <source>
        <dbReference type="SAM" id="SignalP"/>
    </source>
</evidence>
<dbReference type="AlphaFoldDB" id="A0A9P9D7N9"/>
<protein>
    <submittedName>
        <fullName evidence="4">Soluble quino protein glucose/sorbosone dehydrogenase</fullName>
    </submittedName>
</protein>
<evidence type="ECO:0000313" key="5">
    <source>
        <dbReference type="Proteomes" id="UP000700596"/>
    </source>
</evidence>
<dbReference type="PANTHER" id="PTHR47572">
    <property type="entry name" value="LIPOPROTEIN-RELATED"/>
    <property type="match status" value="1"/>
</dbReference>
<dbReference type="InterPro" id="IPR011042">
    <property type="entry name" value="6-blade_b-propeller_TolB-like"/>
</dbReference>
<dbReference type="Pfam" id="PF22807">
    <property type="entry name" value="TrAA12"/>
    <property type="match status" value="1"/>
</dbReference>
<dbReference type="Gene3D" id="2.120.10.30">
    <property type="entry name" value="TolB, C-terminal domain"/>
    <property type="match status" value="1"/>
</dbReference>
<dbReference type="Proteomes" id="UP000700596">
    <property type="component" value="Unassembled WGS sequence"/>
</dbReference>
<evidence type="ECO:0000259" key="3">
    <source>
        <dbReference type="Pfam" id="PF22807"/>
    </source>
</evidence>
<evidence type="ECO:0000256" key="1">
    <source>
        <dbReference type="SAM" id="MobiDB-lite"/>
    </source>
</evidence>
<sequence length="500" mass="52759">MASYKTLLAALYIAGVGAQATQTVNAASSGTSASACASTIAPRNGQPSVAPGYQVNVVASGLTEPRGIIFDSEGNLLVVQQGKGVSRLRLTNDEGPCIRVDGQVEDIIDDDDFNHGIELSADGRTLYASTPEAVYSWNYDASQGRNTSGPREVIGQMGETDGHVTRTLLLSRRVEGMLLVSRGSMSNLDPAALDVASGVSTIKAFNVSSTNASSYRFADQGTLLGWGLRNSVGVAEHPVTGGIFSVENSVDNFQRNGVNIHQNNPAEELNFHGYLNGTQSPEQGRNFGYPSCYSAWNITEIPQNNGINVGVQFAIGNQNDTVNDLFCQRDRQGPRLAFPAHTAPLDIKFNSNGTAAWVSFHGSWNRDDPIGYKLSVIPFASGQPTEPSTSTTAAIDIVSNPDLSRCPRGCFRPVGLAFDSRGRLFMTSDSTGEIYVVTRTDGGSVNEASPANGLPNPSPSASGVAPSSSPVPGVGVEAFGENKVGRFGLAWAAVMALLFV</sequence>
<keyword evidence="2" id="KW-0732">Signal</keyword>
<dbReference type="InterPro" id="IPR011041">
    <property type="entry name" value="Quinoprot_gluc/sorb_DH_b-prop"/>
</dbReference>
<keyword evidence="5" id="KW-1185">Reference proteome</keyword>
<comment type="caution">
    <text evidence="4">The sequence shown here is derived from an EMBL/GenBank/DDBJ whole genome shotgun (WGS) entry which is preliminary data.</text>
</comment>
<gene>
    <name evidence="4" type="ORF">B0J11DRAFT_130519</name>
</gene>
<organism evidence="4 5">
    <name type="scientific">Dendryphion nanum</name>
    <dbReference type="NCBI Taxonomy" id="256645"/>
    <lineage>
        <taxon>Eukaryota</taxon>
        <taxon>Fungi</taxon>
        <taxon>Dikarya</taxon>
        <taxon>Ascomycota</taxon>
        <taxon>Pezizomycotina</taxon>
        <taxon>Dothideomycetes</taxon>
        <taxon>Pleosporomycetidae</taxon>
        <taxon>Pleosporales</taxon>
        <taxon>Torulaceae</taxon>
        <taxon>Dendryphion</taxon>
    </lineage>
</organism>
<dbReference type="SUPFAM" id="SSF50952">
    <property type="entry name" value="Soluble quinoprotein glucose dehydrogenase"/>
    <property type="match status" value="1"/>
</dbReference>
<reference evidence="4" key="1">
    <citation type="journal article" date="2021" name="Nat. Commun.">
        <title>Genetic determinants of endophytism in the Arabidopsis root mycobiome.</title>
        <authorList>
            <person name="Mesny F."/>
            <person name="Miyauchi S."/>
            <person name="Thiergart T."/>
            <person name="Pickel B."/>
            <person name="Atanasova L."/>
            <person name="Karlsson M."/>
            <person name="Huettel B."/>
            <person name="Barry K.W."/>
            <person name="Haridas S."/>
            <person name="Chen C."/>
            <person name="Bauer D."/>
            <person name="Andreopoulos W."/>
            <person name="Pangilinan J."/>
            <person name="LaButti K."/>
            <person name="Riley R."/>
            <person name="Lipzen A."/>
            <person name="Clum A."/>
            <person name="Drula E."/>
            <person name="Henrissat B."/>
            <person name="Kohler A."/>
            <person name="Grigoriev I.V."/>
            <person name="Martin F.M."/>
            <person name="Hacquard S."/>
        </authorList>
    </citation>
    <scope>NUCLEOTIDE SEQUENCE</scope>
    <source>
        <strain evidence="4">MPI-CAGE-CH-0243</strain>
    </source>
</reference>
<feature type="domain" description="Pyrroloquinoline quinone-dependent pyranose dehydrogenase beta-propeller" evidence="3">
    <location>
        <begin position="47"/>
        <end position="439"/>
    </location>
</feature>
<dbReference type="OrthoDB" id="507128at2759"/>
<dbReference type="InterPro" id="IPR051262">
    <property type="entry name" value="SMP-30/CGR1_Lactonase"/>
</dbReference>
<dbReference type="EMBL" id="JAGMWT010000017">
    <property type="protein sequence ID" value="KAH7114223.1"/>
    <property type="molecule type" value="Genomic_DNA"/>
</dbReference>
<dbReference type="InterPro" id="IPR054539">
    <property type="entry name" value="Beta-prop_PDH"/>
</dbReference>